<comment type="caution">
    <text evidence="1">The sequence shown here is derived from an EMBL/GenBank/DDBJ whole genome shotgun (WGS) entry which is preliminary data.</text>
</comment>
<evidence type="ECO:0000313" key="1">
    <source>
        <dbReference type="EMBL" id="KAH7859822.1"/>
    </source>
</evidence>
<accession>A0ACB7Z2U8</accession>
<reference evidence="1 2" key="1">
    <citation type="journal article" date="2021" name="Hortic Res">
        <title>High-quality reference genome and annotation aids understanding of berry development for evergreen blueberry (Vaccinium darrowii).</title>
        <authorList>
            <person name="Yu J."/>
            <person name="Hulse-Kemp A.M."/>
            <person name="Babiker E."/>
            <person name="Staton M."/>
        </authorList>
    </citation>
    <scope>NUCLEOTIDE SEQUENCE [LARGE SCALE GENOMIC DNA]</scope>
    <source>
        <strain evidence="2">cv. NJ 8807/NJ 8810</strain>
        <tissue evidence="1">Young leaf</tissue>
    </source>
</reference>
<proteinExistence type="predicted"/>
<sequence length="184" mass="20095">MGIASRPQGRQNPSPSTTGFQSISNPATFVQADITTFKQLVQILTGTPKTAKQASKPPHNHSNSIPPIKTGKKKQSFKLYERRNNLRNGLLITSMGQNLARKDETLSPSVLDFPSLSLSPVTPLIEDSFGKSSNFNGNSTGVEEEKAIAEKGFYLHPSPRTISPKRSEPLLLPLFPVTSPRTQL</sequence>
<protein>
    <submittedName>
        <fullName evidence="1">Uncharacterized protein</fullName>
    </submittedName>
</protein>
<keyword evidence="2" id="KW-1185">Reference proteome</keyword>
<dbReference type="Proteomes" id="UP000828048">
    <property type="component" value="Chromosome 4"/>
</dbReference>
<gene>
    <name evidence="1" type="ORF">Vadar_005865</name>
</gene>
<dbReference type="EMBL" id="CM037154">
    <property type="protein sequence ID" value="KAH7859822.1"/>
    <property type="molecule type" value="Genomic_DNA"/>
</dbReference>
<organism evidence="1 2">
    <name type="scientific">Vaccinium darrowii</name>
    <dbReference type="NCBI Taxonomy" id="229202"/>
    <lineage>
        <taxon>Eukaryota</taxon>
        <taxon>Viridiplantae</taxon>
        <taxon>Streptophyta</taxon>
        <taxon>Embryophyta</taxon>
        <taxon>Tracheophyta</taxon>
        <taxon>Spermatophyta</taxon>
        <taxon>Magnoliopsida</taxon>
        <taxon>eudicotyledons</taxon>
        <taxon>Gunneridae</taxon>
        <taxon>Pentapetalae</taxon>
        <taxon>asterids</taxon>
        <taxon>Ericales</taxon>
        <taxon>Ericaceae</taxon>
        <taxon>Vaccinioideae</taxon>
        <taxon>Vaccinieae</taxon>
        <taxon>Vaccinium</taxon>
    </lineage>
</organism>
<name>A0ACB7Z2U8_9ERIC</name>
<evidence type="ECO:0000313" key="2">
    <source>
        <dbReference type="Proteomes" id="UP000828048"/>
    </source>
</evidence>